<dbReference type="OrthoDB" id="7197884at2"/>
<keyword evidence="5 9" id="KW-0378">Hydrolase</keyword>
<dbReference type="PANTHER" id="PTHR33938">
    <property type="entry name" value="FERULOYL ESTERASE B-RELATED"/>
    <property type="match status" value="1"/>
</dbReference>
<dbReference type="EMBL" id="WTYV01000001">
    <property type="protein sequence ID" value="MXO70152.1"/>
    <property type="molecule type" value="Genomic_DNA"/>
</dbReference>
<evidence type="ECO:0000313" key="10">
    <source>
        <dbReference type="Proteomes" id="UP000466966"/>
    </source>
</evidence>
<evidence type="ECO:0000256" key="2">
    <source>
        <dbReference type="ARBA" id="ARBA00022487"/>
    </source>
</evidence>
<evidence type="ECO:0000256" key="8">
    <source>
        <dbReference type="SAM" id="SignalP"/>
    </source>
</evidence>
<keyword evidence="3" id="KW-0479">Metal-binding</keyword>
<dbReference type="PANTHER" id="PTHR33938:SF15">
    <property type="entry name" value="FERULOYL ESTERASE B-RELATED"/>
    <property type="match status" value="1"/>
</dbReference>
<protein>
    <submittedName>
        <fullName evidence="9">Tannase/feruloyl esterase family alpha/beta hydrolase</fullName>
    </submittedName>
</protein>
<evidence type="ECO:0000256" key="4">
    <source>
        <dbReference type="ARBA" id="ARBA00022729"/>
    </source>
</evidence>
<name>A0A844YSU0_9SPHN</name>
<keyword evidence="2" id="KW-0719">Serine esterase</keyword>
<reference evidence="9 10" key="1">
    <citation type="submission" date="2019-12" db="EMBL/GenBank/DDBJ databases">
        <title>Genomic-based taxomic classification of the family Erythrobacteraceae.</title>
        <authorList>
            <person name="Xu L."/>
        </authorList>
    </citation>
    <scope>NUCLEOTIDE SEQUENCE [LARGE SCALE GENOMIC DNA]</scope>
    <source>
        <strain evidence="9 10">M0322</strain>
    </source>
</reference>
<evidence type="ECO:0000313" key="9">
    <source>
        <dbReference type="EMBL" id="MXO70152.1"/>
    </source>
</evidence>
<dbReference type="GO" id="GO:0052689">
    <property type="term" value="F:carboxylic ester hydrolase activity"/>
    <property type="evidence" value="ECO:0007669"/>
    <property type="project" value="UniProtKB-KW"/>
</dbReference>
<dbReference type="Proteomes" id="UP000466966">
    <property type="component" value="Unassembled WGS sequence"/>
</dbReference>
<dbReference type="AlphaFoldDB" id="A0A844YSU0"/>
<dbReference type="Pfam" id="PF07519">
    <property type="entry name" value="Tannase"/>
    <property type="match status" value="2"/>
</dbReference>
<organism evidence="9 10">
    <name type="scientific">Alteraurantiacibacter buctensis</name>
    <dbReference type="NCBI Taxonomy" id="1503981"/>
    <lineage>
        <taxon>Bacteria</taxon>
        <taxon>Pseudomonadati</taxon>
        <taxon>Pseudomonadota</taxon>
        <taxon>Alphaproteobacteria</taxon>
        <taxon>Sphingomonadales</taxon>
        <taxon>Erythrobacteraceae</taxon>
        <taxon>Alteraurantiacibacter</taxon>
    </lineage>
</organism>
<proteinExistence type="inferred from homology"/>
<accession>A0A844YSU0</accession>
<dbReference type="Gene3D" id="3.40.50.1820">
    <property type="entry name" value="alpha/beta hydrolase"/>
    <property type="match status" value="1"/>
</dbReference>
<evidence type="ECO:0000256" key="7">
    <source>
        <dbReference type="ARBA" id="ARBA00023157"/>
    </source>
</evidence>
<evidence type="ECO:0000256" key="5">
    <source>
        <dbReference type="ARBA" id="ARBA00022801"/>
    </source>
</evidence>
<comment type="similarity">
    <text evidence="1">Belongs to the tannase family.</text>
</comment>
<keyword evidence="7" id="KW-1015">Disulfide bond</keyword>
<dbReference type="InterPro" id="IPR011118">
    <property type="entry name" value="Tannase/feruloyl_esterase"/>
</dbReference>
<keyword evidence="4 8" id="KW-0732">Signal</keyword>
<gene>
    <name evidence="9" type="ORF">GRI99_00725</name>
</gene>
<evidence type="ECO:0000256" key="6">
    <source>
        <dbReference type="ARBA" id="ARBA00022837"/>
    </source>
</evidence>
<keyword evidence="10" id="KW-1185">Reference proteome</keyword>
<dbReference type="SUPFAM" id="SSF53474">
    <property type="entry name" value="alpha/beta-Hydrolases"/>
    <property type="match status" value="1"/>
</dbReference>
<keyword evidence="6" id="KW-0106">Calcium</keyword>
<dbReference type="InterPro" id="IPR029058">
    <property type="entry name" value="AB_hydrolase_fold"/>
</dbReference>
<feature type="chain" id="PRO_5032985340" evidence="8">
    <location>
        <begin position="25"/>
        <end position="517"/>
    </location>
</feature>
<comment type="caution">
    <text evidence="9">The sequence shown here is derived from an EMBL/GenBank/DDBJ whole genome shotgun (WGS) entry which is preliminary data.</text>
</comment>
<evidence type="ECO:0000256" key="1">
    <source>
        <dbReference type="ARBA" id="ARBA00006249"/>
    </source>
</evidence>
<evidence type="ECO:0000256" key="3">
    <source>
        <dbReference type="ARBA" id="ARBA00022723"/>
    </source>
</evidence>
<dbReference type="RefSeq" id="WP_160770104.1">
    <property type="nucleotide sequence ID" value="NZ_WTYV01000001.1"/>
</dbReference>
<sequence>MPIKTMLGAACSLAALAFATPALAGPCEDLARIQLDGGRVTAAEVVSAGSFTAPRGAGAPPGVAASPFGDVPAFCRVQMTLTPTSDSDIKSEVWLPLDGWNGKYVGVGNGIWAGSLSYAELGRNVARNYATAATDTGHVGNGLTAEWAVGHPEKLVDFGHRAVHVTTVAAKAVTRAFYGRAPSLSLWNSCSTGGRQGLMAAYRYPDDFDAISAMAPANPMTDLMTQSMWQGWQPQRFGAQITPQVLGAVRAEVLRQCDAVDGLADGLVGNPLRCTVDITRTPGLTPEQVQAVGNIYGGVRDNAGNVLLPGWPYGSEMQLAMLVMGQEPFPVAMSYFRDLAYAGRTDWNWRTTDYAEYTRVGREFGADILNVPHDGLGAFFARGGKLLLSHGWSDGLIPATNTIGFHYNLFNALPAAQRDAQLRLFMAPGMDHCSGGDGPSEFDTLGTIDAWATTGIAPERLIATRPTMAPVFPGQPPQPPRAPMSRPLCAWPAEAVYTGSGDQNVAASFTCRVPGRS</sequence>
<dbReference type="GO" id="GO:0046872">
    <property type="term" value="F:metal ion binding"/>
    <property type="evidence" value="ECO:0007669"/>
    <property type="project" value="UniProtKB-KW"/>
</dbReference>
<feature type="signal peptide" evidence="8">
    <location>
        <begin position="1"/>
        <end position="24"/>
    </location>
</feature>